<protein>
    <recommendedName>
        <fullName evidence="3">Nucleotidyltransferase</fullName>
    </recommendedName>
</protein>
<accession>A0A512MDT5</accession>
<evidence type="ECO:0008006" key="3">
    <source>
        <dbReference type="Google" id="ProtNLM"/>
    </source>
</evidence>
<dbReference type="OrthoDB" id="194689at2"/>
<sequence length="177" mass="20263">MRQNTNRDRVERLMRELGTSVTSEGRVYFTGGVSAVLLGWRDMTLDVDLKADPEPAGFFESLPRLKNELDINIELAAPDQFVPPLPGWRERSRFIAQHGKVVFLHYDFYSQALAKLERGHARDRHDVGMMLESGLVEPGRLLALYLEVENQMMRYPAVDAEALHERVQAVAREGKWI</sequence>
<dbReference type="EMBL" id="BKAG01000038">
    <property type="protein sequence ID" value="GEP44900.1"/>
    <property type="molecule type" value="Genomic_DNA"/>
</dbReference>
<evidence type="ECO:0000313" key="1">
    <source>
        <dbReference type="EMBL" id="GEP44900.1"/>
    </source>
</evidence>
<evidence type="ECO:0000313" key="2">
    <source>
        <dbReference type="Proteomes" id="UP000321577"/>
    </source>
</evidence>
<name>A0A512MDT5_9BACT</name>
<proteinExistence type="predicted"/>
<dbReference type="Proteomes" id="UP000321577">
    <property type="component" value="Unassembled WGS sequence"/>
</dbReference>
<keyword evidence="2" id="KW-1185">Reference proteome</keyword>
<dbReference type="AlphaFoldDB" id="A0A512MDT5"/>
<organism evidence="1 2">
    <name type="scientific">Brevifollis gellanilyticus</name>
    <dbReference type="NCBI Taxonomy" id="748831"/>
    <lineage>
        <taxon>Bacteria</taxon>
        <taxon>Pseudomonadati</taxon>
        <taxon>Verrucomicrobiota</taxon>
        <taxon>Verrucomicrobiia</taxon>
        <taxon>Verrucomicrobiales</taxon>
        <taxon>Verrucomicrobiaceae</taxon>
    </lineage>
</organism>
<reference evidence="1 2" key="1">
    <citation type="submission" date="2019-07" db="EMBL/GenBank/DDBJ databases">
        <title>Whole genome shotgun sequence of Brevifollis gellanilyticus NBRC 108608.</title>
        <authorList>
            <person name="Hosoyama A."/>
            <person name="Uohara A."/>
            <person name="Ohji S."/>
            <person name="Ichikawa N."/>
        </authorList>
    </citation>
    <scope>NUCLEOTIDE SEQUENCE [LARGE SCALE GENOMIC DNA]</scope>
    <source>
        <strain evidence="1 2">NBRC 108608</strain>
    </source>
</reference>
<comment type="caution">
    <text evidence="1">The sequence shown here is derived from an EMBL/GenBank/DDBJ whole genome shotgun (WGS) entry which is preliminary data.</text>
</comment>
<dbReference type="RefSeq" id="WP_146853291.1">
    <property type="nucleotide sequence ID" value="NZ_BKAG01000038.1"/>
</dbReference>
<gene>
    <name evidence="1" type="ORF">BGE01nite_41910</name>
</gene>